<protein>
    <recommendedName>
        <fullName evidence="1">YokE-like PH domain-containing protein</fullName>
    </recommendedName>
</protein>
<evidence type="ECO:0000313" key="3">
    <source>
        <dbReference type="Proteomes" id="UP000245590"/>
    </source>
</evidence>
<evidence type="ECO:0000313" key="2">
    <source>
        <dbReference type="EMBL" id="PWH06044.1"/>
    </source>
</evidence>
<reference evidence="2 3" key="1">
    <citation type="submission" date="2018-05" db="EMBL/GenBank/DDBJ databases">
        <title>Brachybacterium sp. M1HQ-2T, whole genome shotgun sequence.</title>
        <authorList>
            <person name="Tuo L."/>
        </authorList>
    </citation>
    <scope>NUCLEOTIDE SEQUENCE [LARGE SCALE GENOMIC DNA]</scope>
    <source>
        <strain evidence="2 3">M1HQ-2</strain>
    </source>
</reference>
<organism evidence="2 3">
    <name type="scientific">Brachybacterium endophyticum</name>
    <dbReference type="NCBI Taxonomy" id="2182385"/>
    <lineage>
        <taxon>Bacteria</taxon>
        <taxon>Bacillati</taxon>
        <taxon>Actinomycetota</taxon>
        <taxon>Actinomycetes</taxon>
        <taxon>Micrococcales</taxon>
        <taxon>Dermabacteraceae</taxon>
        <taxon>Brachybacterium</taxon>
    </lineage>
</organism>
<dbReference type="OrthoDB" id="4793774at2"/>
<dbReference type="Proteomes" id="UP000245590">
    <property type="component" value="Unassembled WGS sequence"/>
</dbReference>
<gene>
    <name evidence="2" type="ORF">DEO23_09510</name>
</gene>
<accession>A0A2U2RJT6</accession>
<proteinExistence type="predicted"/>
<evidence type="ECO:0000259" key="1">
    <source>
        <dbReference type="Pfam" id="PF14470"/>
    </source>
</evidence>
<keyword evidence="3" id="KW-1185">Reference proteome</keyword>
<dbReference type="RefSeq" id="WP_109275791.1">
    <property type="nucleotide sequence ID" value="NZ_QFKX01000003.1"/>
</dbReference>
<dbReference type="InterPro" id="IPR039519">
    <property type="entry name" value="YokE-like_PH"/>
</dbReference>
<sequence>MDQDRTTPAERTYFAVMSRNDEPRDIWDLNLPEKILDPQERVIDVKVGDTKSDTNPLLIATDRRVLLVKERVVRSWTVLQEAPASEVSGVDYTPTLLSGKLRVHLRDGSSITLRTRTKNQAGRFVERVRRLLAGESPD</sequence>
<name>A0A2U2RJT6_9MICO</name>
<dbReference type="EMBL" id="QFKX01000003">
    <property type="protein sequence ID" value="PWH06044.1"/>
    <property type="molecule type" value="Genomic_DNA"/>
</dbReference>
<feature type="domain" description="YokE-like PH" evidence="1">
    <location>
        <begin position="36"/>
        <end position="129"/>
    </location>
</feature>
<dbReference type="AlphaFoldDB" id="A0A2U2RJT6"/>
<dbReference type="Pfam" id="PF14470">
    <property type="entry name" value="bPH_3"/>
    <property type="match status" value="1"/>
</dbReference>
<comment type="caution">
    <text evidence="2">The sequence shown here is derived from an EMBL/GenBank/DDBJ whole genome shotgun (WGS) entry which is preliminary data.</text>
</comment>